<evidence type="ECO:0000256" key="1">
    <source>
        <dbReference type="ARBA" id="ARBA00022670"/>
    </source>
</evidence>
<dbReference type="Gene3D" id="2.60.120.380">
    <property type="match status" value="1"/>
</dbReference>
<accession>A0ABT3GAG0</accession>
<organism evidence="8 9">
    <name type="scientific">Luteolibacter rhizosphaerae</name>
    <dbReference type="NCBI Taxonomy" id="2989719"/>
    <lineage>
        <taxon>Bacteria</taxon>
        <taxon>Pseudomonadati</taxon>
        <taxon>Verrucomicrobiota</taxon>
        <taxon>Verrucomicrobiia</taxon>
        <taxon>Verrucomicrobiales</taxon>
        <taxon>Verrucomicrobiaceae</taxon>
        <taxon>Luteolibacter</taxon>
    </lineage>
</organism>
<dbReference type="PANTHER" id="PTHR10201">
    <property type="entry name" value="MATRIX METALLOPROTEINASE"/>
    <property type="match status" value="1"/>
</dbReference>
<sequence length="1138" mass="118345">MLFALLMGALVGVVSQQPESAAEGRGPEKVSKREAPRMAGVEAADEAMPVATAESRDDFQRLPRAGRKTTPEASPLPSGPLSPEEVKARKIEALEGILATINTFPGLKEERRESLARYAAQLANSDTPRIQCWAPDTAPETVYAYQKVEQQIAAAGGMSVKALQIADRWNRTATNGTGQGTQGQPVTLRWSIVPDGTPIPSTESGESSDASSLRARMTAIYGGSATGDPAAQPWFPVFQAVFDNLAAVSGLRFVYEPNDDGVTIDGITNGSDWGVTGTRGDIRISGHSIDGNSNVLAYAYYPDNGDVVVDTNDSFFADISNNSIRLRNVMEHEIGHALGLDHVCPINQTKLMEPFISTAYRGSQFDDVYSFQRNYGDPLEVHGTLRNNDSTANARALTLVAGTTSSWEWLSIDDNTDSDHYSFSANTAQQVTVRIIPSDPIQPANPNTDTYLEGSQNSDGSCSAGTAFDPTTQQDLILDLLASNGTTVSTTAVSRPAGETEEITNFQIPTNGTHYIRVRGGSADRAQLYRMEVLLVNAIPSPVVSASATRLDAESNSGLNGAADPSETVRLGITLVNNGTLSANSLNATLTGPSGTTIFDGSESYGTLATGASAERLFVFALSGAASQQVNLSLALNASGYSETLTIPVTLGEMNTSAPLNQNFDGGTALPSGWTRSVSGAGSQWVISSNFSSSAPNSAFSPSVATPGEAILTSPTVTIGPLGGTLEFQHRYNLEDGYDGGVLEASQNGGAWFDLMNSAATVEDGDYNRTIATGFSSSIAGREAWSSDSGSFVPTRIVIPAAWGGSTMAFRWRLVHDSSVGQSGWNVDSVILSSEVPTADPFKPFVSLSASGTSLSESSSTPVNLTLTTPLPLVQSVSVALNVSGTASAADVNGLNTLVLPAGQTSTSLGITASADGLVEGAETLNLAIPSGAAGFAAAAPSSVSISIADTEIQSATVTLSNLSVTYDGTPKSATVTTNPAGLATTVTYNGSAQLPVNAGTYAMQATVTSPGYTGSASGSFVIVSAYRAWIAGFSNPDAPAAAAGADLDQDGWDNASEYALGTSPLSGTSVPQLVPVLTATKMQLLLPAAPVGINRSVETSTDLDSWGTAGVTAIPGGYEVTRSLGRRFLRVVYEVVN</sequence>
<reference evidence="8" key="1">
    <citation type="submission" date="2022-10" db="EMBL/GenBank/DDBJ databases">
        <title>Luteolibacter sp. GHJ8, whole genome shotgun sequencing project.</title>
        <authorList>
            <person name="Zhao G."/>
            <person name="Shen L."/>
        </authorList>
    </citation>
    <scope>NUCLEOTIDE SEQUENCE</scope>
    <source>
        <strain evidence="8">GHJ8</strain>
    </source>
</reference>
<keyword evidence="5" id="KW-0482">Metalloprotease</keyword>
<feature type="compositionally biased region" description="Basic and acidic residues" evidence="6">
    <location>
        <begin position="25"/>
        <end position="36"/>
    </location>
</feature>
<keyword evidence="9" id="KW-1185">Reference proteome</keyword>
<dbReference type="SUPFAM" id="SSF141072">
    <property type="entry name" value="CalX-like"/>
    <property type="match status" value="1"/>
</dbReference>
<dbReference type="Gene3D" id="2.60.40.2030">
    <property type="match status" value="1"/>
</dbReference>
<dbReference type="Pfam" id="PF18887">
    <property type="entry name" value="MBG_3"/>
    <property type="match status" value="1"/>
</dbReference>
<dbReference type="Pfam" id="PF00413">
    <property type="entry name" value="Peptidase_M10"/>
    <property type="match status" value="1"/>
</dbReference>
<dbReference type="InterPro" id="IPR038081">
    <property type="entry name" value="CalX-like_sf"/>
</dbReference>
<keyword evidence="1" id="KW-0645">Protease</keyword>
<feature type="region of interest" description="Disordered" evidence="6">
    <location>
        <begin position="16"/>
        <end position="84"/>
    </location>
</feature>
<dbReference type="InterPro" id="IPR024079">
    <property type="entry name" value="MetalloPept_cat_dom_sf"/>
</dbReference>
<comment type="caution">
    <text evidence="8">The sequence shown here is derived from an EMBL/GenBank/DDBJ whole genome shotgun (WGS) entry which is preliminary data.</text>
</comment>
<dbReference type="Gene3D" id="2.60.120.260">
    <property type="entry name" value="Galactose-binding domain-like"/>
    <property type="match status" value="1"/>
</dbReference>
<name>A0ABT3GAG0_9BACT</name>
<keyword evidence="2" id="KW-0479">Metal-binding</keyword>
<evidence type="ECO:0000256" key="6">
    <source>
        <dbReference type="SAM" id="MobiDB-lite"/>
    </source>
</evidence>
<proteinExistence type="predicted"/>
<dbReference type="PANTHER" id="PTHR10201:SF323">
    <property type="entry name" value="MATRIX METALLOPROTEINASE-21"/>
    <property type="match status" value="1"/>
</dbReference>
<keyword evidence="3" id="KW-0378">Hydrolase</keyword>
<evidence type="ECO:0000313" key="9">
    <source>
        <dbReference type="Proteomes" id="UP001165653"/>
    </source>
</evidence>
<dbReference type="InterPro" id="IPR043772">
    <property type="entry name" value="MBG_3"/>
</dbReference>
<dbReference type="Pfam" id="PF04151">
    <property type="entry name" value="PPC"/>
    <property type="match status" value="1"/>
</dbReference>
<feature type="domain" description="Peptidase metallopeptidase" evidence="7">
    <location>
        <begin position="186"/>
        <end position="377"/>
    </location>
</feature>
<keyword evidence="4" id="KW-0862">Zinc</keyword>
<dbReference type="Gene3D" id="3.40.390.10">
    <property type="entry name" value="Collagenase (Catalytic Domain)"/>
    <property type="match status" value="1"/>
</dbReference>
<protein>
    <submittedName>
        <fullName evidence="8">MBG domain-containing protein</fullName>
    </submittedName>
</protein>
<dbReference type="RefSeq" id="WP_264516442.1">
    <property type="nucleotide sequence ID" value="NZ_JAPDDR010000019.1"/>
</dbReference>
<dbReference type="EMBL" id="JAPDDR010000019">
    <property type="protein sequence ID" value="MCW1916827.1"/>
    <property type="molecule type" value="Genomic_DNA"/>
</dbReference>
<evidence type="ECO:0000259" key="7">
    <source>
        <dbReference type="SMART" id="SM00235"/>
    </source>
</evidence>
<dbReference type="InterPro" id="IPR001818">
    <property type="entry name" value="Pept_M10_metallopeptidase"/>
</dbReference>
<dbReference type="InterPro" id="IPR007280">
    <property type="entry name" value="Peptidase_C_arc/bac"/>
</dbReference>
<dbReference type="SMART" id="SM00235">
    <property type="entry name" value="ZnMc"/>
    <property type="match status" value="1"/>
</dbReference>
<evidence type="ECO:0000256" key="2">
    <source>
        <dbReference type="ARBA" id="ARBA00022723"/>
    </source>
</evidence>
<evidence type="ECO:0000256" key="5">
    <source>
        <dbReference type="ARBA" id="ARBA00023049"/>
    </source>
</evidence>
<gene>
    <name evidence="8" type="ORF">OJ996_24780</name>
</gene>
<evidence type="ECO:0000313" key="8">
    <source>
        <dbReference type="EMBL" id="MCW1916827.1"/>
    </source>
</evidence>
<evidence type="ECO:0000256" key="4">
    <source>
        <dbReference type="ARBA" id="ARBA00022833"/>
    </source>
</evidence>
<feature type="compositionally biased region" description="Low complexity" evidence="6">
    <location>
        <begin position="71"/>
        <end position="83"/>
    </location>
</feature>
<dbReference type="Proteomes" id="UP001165653">
    <property type="component" value="Unassembled WGS sequence"/>
</dbReference>
<dbReference type="SUPFAM" id="SSF55486">
    <property type="entry name" value="Metalloproteases ('zincins'), catalytic domain"/>
    <property type="match status" value="1"/>
</dbReference>
<dbReference type="InterPro" id="IPR006026">
    <property type="entry name" value="Peptidase_Metallo"/>
</dbReference>
<evidence type="ECO:0000256" key="3">
    <source>
        <dbReference type="ARBA" id="ARBA00022801"/>
    </source>
</evidence>